<dbReference type="Proteomes" id="UP001732700">
    <property type="component" value="Chromosome 2A"/>
</dbReference>
<name>A0ACD5UHK4_AVESA</name>
<evidence type="ECO:0000313" key="2">
    <source>
        <dbReference type="Proteomes" id="UP001732700"/>
    </source>
</evidence>
<reference evidence="1" key="2">
    <citation type="submission" date="2025-09" db="UniProtKB">
        <authorList>
            <consortium name="EnsemblPlants"/>
        </authorList>
    </citation>
    <scope>IDENTIFICATION</scope>
</reference>
<keyword evidence="2" id="KW-1185">Reference proteome</keyword>
<proteinExistence type="predicted"/>
<accession>A0ACD5UHK4</accession>
<protein>
    <submittedName>
        <fullName evidence="1">Uncharacterized protein</fullName>
    </submittedName>
</protein>
<organism evidence="1 2">
    <name type="scientific">Avena sativa</name>
    <name type="common">Oat</name>
    <dbReference type="NCBI Taxonomy" id="4498"/>
    <lineage>
        <taxon>Eukaryota</taxon>
        <taxon>Viridiplantae</taxon>
        <taxon>Streptophyta</taxon>
        <taxon>Embryophyta</taxon>
        <taxon>Tracheophyta</taxon>
        <taxon>Spermatophyta</taxon>
        <taxon>Magnoliopsida</taxon>
        <taxon>Liliopsida</taxon>
        <taxon>Poales</taxon>
        <taxon>Poaceae</taxon>
        <taxon>BOP clade</taxon>
        <taxon>Pooideae</taxon>
        <taxon>Poodae</taxon>
        <taxon>Poeae</taxon>
        <taxon>Poeae Chloroplast Group 1 (Aveneae type)</taxon>
        <taxon>Aveninae</taxon>
        <taxon>Avena</taxon>
    </lineage>
</organism>
<sequence length="397" mass="44073">MPMSSLFPLLLTCLVSFLLLRFSTLLDPGAAVPHVKRSAPLPLRYRHDGAFKILQVADMHFGNGAATRCRDVAPEVGGARCSDLNTTRFLRRLIEAERPDLIAFTGDNIFGGSATDAAESLLRAISPAMEYNVPWAAILGNHDQESTMTREELMTFMSLMDYSVSQVNPPGFLVHGFGNYHVGINGPFGSGLVNTSLLNLYFLDSGDREVVDGIKTYGWIKESQLAWLSATSKELQRNFHAPALAFFHIPIPEVRGLWYTNFKGQYQEGVACSSVNSGVLGTLVSMGDVKGVFLGHDHLNDFCGDLNGIRFCYGGGFGYHAYGRSDWPRRARVIHTELKKGQRSSWMGVESIRTWKLLDDDKLSKIDEQVLWRHGEDDSDHNVYLSGLESKISVYVV</sequence>
<dbReference type="EnsemblPlants" id="AVESA.00010b.r2.2AG0253090.1">
    <property type="protein sequence ID" value="AVESA.00010b.r2.2AG0253090.1.CDS"/>
    <property type="gene ID" value="AVESA.00010b.r2.2AG0253090"/>
</dbReference>
<evidence type="ECO:0000313" key="1">
    <source>
        <dbReference type="EnsemblPlants" id="AVESA.00010b.r2.2AG0253090.1.CDS"/>
    </source>
</evidence>
<reference evidence="1" key="1">
    <citation type="submission" date="2021-05" db="EMBL/GenBank/DDBJ databases">
        <authorList>
            <person name="Scholz U."/>
            <person name="Mascher M."/>
            <person name="Fiebig A."/>
        </authorList>
    </citation>
    <scope>NUCLEOTIDE SEQUENCE [LARGE SCALE GENOMIC DNA]</scope>
</reference>